<dbReference type="InterPro" id="IPR013783">
    <property type="entry name" value="Ig-like_fold"/>
</dbReference>
<evidence type="ECO:0000313" key="5">
    <source>
        <dbReference type="Proteomes" id="UP001501057"/>
    </source>
</evidence>
<keyword evidence="5" id="KW-1185">Reference proteome</keyword>
<reference evidence="4 5" key="1">
    <citation type="journal article" date="2019" name="Int. J. Syst. Evol. Microbiol.">
        <title>The Global Catalogue of Microorganisms (GCM) 10K type strain sequencing project: providing services to taxonomists for standard genome sequencing and annotation.</title>
        <authorList>
            <consortium name="The Broad Institute Genomics Platform"/>
            <consortium name="The Broad Institute Genome Sequencing Center for Infectious Disease"/>
            <person name="Wu L."/>
            <person name="Ma J."/>
        </authorList>
    </citation>
    <scope>NUCLEOTIDE SEQUENCE [LARGE SCALE GENOMIC DNA]</scope>
    <source>
        <strain evidence="4 5">JCM 13518</strain>
    </source>
</reference>
<dbReference type="EMBL" id="BAAAME010000010">
    <property type="protein sequence ID" value="GAA1751966.1"/>
    <property type="molecule type" value="Genomic_DNA"/>
</dbReference>
<dbReference type="Pfam" id="PF00932">
    <property type="entry name" value="LTD"/>
    <property type="match status" value="1"/>
</dbReference>
<dbReference type="CDD" id="cd04486">
    <property type="entry name" value="YhcR_OBF_like"/>
    <property type="match status" value="1"/>
</dbReference>
<evidence type="ECO:0000313" key="4">
    <source>
        <dbReference type="EMBL" id="GAA1751966.1"/>
    </source>
</evidence>
<dbReference type="Pfam" id="PF00395">
    <property type="entry name" value="SLH"/>
    <property type="match status" value="2"/>
</dbReference>
<proteinExistence type="predicted"/>
<dbReference type="SUPFAM" id="SSF56219">
    <property type="entry name" value="DNase I-like"/>
    <property type="match status" value="1"/>
</dbReference>
<dbReference type="Gene3D" id="2.60.40.10">
    <property type="entry name" value="Immunoglobulins"/>
    <property type="match status" value="1"/>
</dbReference>
<name>A0ABN2KAX7_9ACTN</name>
<dbReference type="InterPro" id="IPR005135">
    <property type="entry name" value="Endo/exonuclease/phosphatase"/>
</dbReference>
<dbReference type="InterPro" id="IPR001119">
    <property type="entry name" value="SLH_dom"/>
</dbReference>
<accession>A0ABN2KAX7</accession>
<feature type="domain" description="SLH" evidence="2">
    <location>
        <begin position="916"/>
        <end position="982"/>
    </location>
</feature>
<dbReference type="PANTHER" id="PTHR42834:SF1">
    <property type="entry name" value="ENDONUCLEASE_EXONUCLEASE_PHOSPHATASE FAMILY PROTEIN (AFU_ORTHOLOGUE AFUA_3G09210)"/>
    <property type="match status" value="1"/>
</dbReference>
<feature type="domain" description="SLH" evidence="2">
    <location>
        <begin position="1049"/>
        <end position="1110"/>
    </location>
</feature>
<dbReference type="PROSITE" id="PS51272">
    <property type="entry name" value="SLH"/>
    <property type="match status" value="3"/>
</dbReference>
<dbReference type="Pfam" id="PF03372">
    <property type="entry name" value="Exo_endo_phos"/>
    <property type="match status" value="1"/>
</dbReference>
<gene>
    <name evidence="4" type="ORF">GCM10009710_34700</name>
</gene>
<evidence type="ECO:0000259" key="3">
    <source>
        <dbReference type="PROSITE" id="PS51841"/>
    </source>
</evidence>
<feature type="chain" id="PRO_5047473907" description="ExeM/NucH family extracellular endonuclease" evidence="1">
    <location>
        <begin position="16"/>
        <end position="1110"/>
    </location>
</feature>
<dbReference type="CDD" id="cd00146">
    <property type="entry name" value="PKD"/>
    <property type="match status" value="1"/>
</dbReference>
<dbReference type="InterPro" id="IPR036415">
    <property type="entry name" value="Lamin_tail_dom_sf"/>
</dbReference>
<dbReference type="Proteomes" id="UP001501057">
    <property type="component" value="Unassembled WGS sequence"/>
</dbReference>
<feature type="domain" description="LTD" evidence="3">
    <location>
        <begin position="11"/>
        <end position="194"/>
    </location>
</feature>
<evidence type="ECO:0000256" key="1">
    <source>
        <dbReference type="SAM" id="SignalP"/>
    </source>
</evidence>
<feature type="signal peptide" evidence="1">
    <location>
        <begin position="1"/>
        <end position="15"/>
    </location>
</feature>
<feature type="domain" description="SLH" evidence="2">
    <location>
        <begin position="983"/>
        <end position="1046"/>
    </location>
</feature>
<dbReference type="NCBIfam" id="NF033681">
    <property type="entry name" value="ExeM_NucH_DNase"/>
    <property type="match status" value="1"/>
</dbReference>
<dbReference type="PANTHER" id="PTHR42834">
    <property type="entry name" value="ENDONUCLEASE/EXONUCLEASE/PHOSPHATASE FAMILY PROTEIN (AFU_ORTHOLOGUE AFUA_3G09210)"/>
    <property type="match status" value="1"/>
</dbReference>
<keyword evidence="1" id="KW-0732">Signal</keyword>
<dbReference type="InterPro" id="IPR047971">
    <property type="entry name" value="ExeM-like"/>
</dbReference>
<evidence type="ECO:0008006" key="6">
    <source>
        <dbReference type="Google" id="ProtNLM"/>
    </source>
</evidence>
<dbReference type="InterPro" id="IPR001322">
    <property type="entry name" value="Lamin_tail_dom"/>
</dbReference>
<dbReference type="Gene3D" id="3.60.10.10">
    <property type="entry name" value="Endonuclease/exonuclease/phosphatase"/>
    <property type="match status" value="1"/>
</dbReference>
<dbReference type="SUPFAM" id="SSF74853">
    <property type="entry name" value="Lamin A/C globular tail domain"/>
    <property type="match status" value="1"/>
</dbReference>
<dbReference type="CDD" id="cd10283">
    <property type="entry name" value="MnuA_DNase1-like"/>
    <property type="match status" value="1"/>
</dbReference>
<dbReference type="PROSITE" id="PS51841">
    <property type="entry name" value="LTD"/>
    <property type="match status" value="1"/>
</dbReference>
<organism evidence="4 5">
    <name type="scientific">Aeromicrobium alkaliterrae</name>
    <dbReference type="NCBI Taxonomy" id="302168"/>
    <lineage>
        <taxon>Bacteria</taxon>
        <taxon>Bacillati</taxon>
        <taxon>Actinomycetota</taxon>
        <taxon>Actinomycetes</taxon>
        <taxon>Propionibacteriales</taxon>
        <taxon>Nocardioidaceae</taxon>
        <taxon>Aeromicrobium</taxon>
    </lineage>
</organism>
<sequence>MSLAAGLLAAVPAQAAPDNSGPVIAEAYTNGGSANAPYTHKFVELRNPTSTAISLSGWSIQYRSATGTSTFLSYPLSGSIPANGTYLIRGGTNGSNGVAVPNVDVETGLNPAGTGGTIALVKGTAAISPAAGSVVTTPNWSTAGGVVDLLGYGNSNTFEASPSAAPSANNDPKSIVRNGTVDTDVNSADFTLSSTVTPCGSAGCGGGTDPGTPEVATIAEIQGEGAASPFVDKNVTTEGVVVASYPTGGLNGVYLQTTGTGGAHDRTATASHGIFVFSQALAAQVQPGQLVSVTGKVTEYFGLTQITPAANGWTLKEGPAQVLPTPVEFPISETEREALEGMLVQLDGDFTVTNNYDTHTFGEIGLAAGTEPLIQPTEVVAPGSAEYTQLVADNFAKSVTLDDGSGANFSGATGRDVPQTWLNGDNEVRVGAAVELTEPLVLDYRFDTWRVQPTATLTATGPKPAVIEQGLRAAEEKPEDVGGDLQLASFNVLNYFTTTGQAWVASGAGTCTYYNDRTGAPVNNNRCDPNGPRGAANAENLERQQVKIVNAINTLGADVVGLAEIENSAAFGLDRNAALETLVAALNADTGEETWAAVESPAVVPAVGTTDVITSAFIYRVDAVETVGGSSFLDDPAFVNARAPLAQAFRPVGGDEASTFLVIANHFKSKSSGSGEDADAGDGQSASNASRVKQATALVGFVDDLEAAVGTDQTFLVGDFNSYSKEDPVGVLEDAGFVNVGSALDAGATYLFQGRVGSLDHVFASTEAFDRVTGADTWDINADEPIGHEYSRYNTNATLIYDDSVFRSSDHDPTLVGYDPVVTEVPDTTDPVVELSGPTTVIEGEDATFTVAVTDDSDITSVEYSVNAGEWTAVTDGTFTLSDLAVGSYEVEVRATDAADNVGTDSASLEVTEAPQPPLVFDDVEGNTFSAEIAWLSTQGITTGYLNADGSSSFRPSEPVLREQMAAFLYRFDNEGTNPPASAPNATFTDAVTNTFSKHIAWLADRGITTGYADNTFRPGQPVLREQMAAFLYRLAGSPIVVVPETSPFADIPTTHTFYKQIVWLASTDITTGYAEADGSTTFKGSQPVLREQMAAFLFRFDNLSSSTAG</sequence>
<protein>
    <recommendedName>
        <fullName evidence="6">ExeM/NucH family extracellular endonuclease</fullName>
    </recommendedName>
</protein>
<comment type="caution">
    <text evidence="4">The sequence shown here is derived from an EMBL/GenBank/DDBJ whole genome shotgun (WGS) entry which is preliminary data.</text>
</comment>
<dbReference type="InterPro" id="IPR036691">
    <property type="entry name" value="Endo/exonu/phosph_ase_sf"/>
</dbReference>
<evidence type="ECO:0000259" key="2">
    <source>
        <dbReference type="PROSITE" id="PS51272"/>
    </source>
</evidence>